<dbReference type="Proteomes" id="UP000199101">
    <property type="component" value="Unassembled WGS sequence"/>
</dbReference>
<feature type="domain" description="Peptidase M50" evidence="13">
    <location>
        <begin position="156"/>
        <end position="192"/>
    </location>
</feature>
<evidence type="ECO:0000256" key="4">
    <source>
        <dbReference type="ARBA" id="ARBA00022670"/>
    </source>
</evidence>
<evidence type="ECO:0000259" key="13">
    <source>
        <dbReference type="Pfam" id="PF02163"/>
    </source>
</evidence>
<proteinExistence type="inferred from homology"/>
<dbReference type="GO" id="GO:0046872">
    <property type="term" value="F:metal ion binding"/>
    <property type="evidence" value="ECO:0007669"/>
    <property type="project" value="UniProtKB-KW"/>
</dbReference>
<dbReference type="EMBL" id="FMAG01000002">
    <property type="protein sequence ID" value="SCB20024.1"/>
    <property type="molecule type" value="Genomic_DNA"/>
</dbReference>
<keyword evidence="9 12" id="KW-1133">Transmembrane helix</keyword>
<evidence type="ECO:0000256" key="8">
    <source>
        <dbReference type="ARBA" id="ARBA00022833"/>
    </source>
</evidence>
<evidence type="ECO:0000313" key="14">
    <source>
        <dbReference type="EMBL" id="SCB20024.1"/>
    </source>
</evidence>
<reference evidence="15" key="1">
    <citation type="submission" date="2016-08" db="EMBL/GenBank/DDBJ databases">
        <authorList>
            <person name="Varghese N."/>
            <person name="Submissions Spin"/>
        </authorList>
    </citation>
    <scope>NUCLEOTIDE SEQUENCE [LARGE SCALE GENOMIC DNA]</scope>
    <source>
        <strain evidence="15">HAMBI 2975</strain>
    </source>
</reference>
<keyword evidence="8" id="KW-0862">Zinc</keyword>
<evidence type="ECO:0000256" key="3">
    <source>
        <dbReference type="ARBA" id="ARBA00007931"/>
    </source>
</evidence>
<feature type="transmembrane region" description="Helical" evidence="12">
    <location>
        <begin position="20"/>
        <end position="39"/>
    </location>
</feature>
<dbReference type="PANTHER" id="PTHR39188">
    <property type="entry name" value="MEMBRANE-ASSOCIATED ZINC METALLOPROTEASE M50B"/>
    <property type="match status" value="1"/>
</dbReference>
<keyword evidence="4 14" id="KW-0645">Protease</keyword>
<dbReference type="PROSITE" id="PS51257">
    <property type="entry name" value="PROKAR_LIPOPROTEIN"/>
    <property type="match status" value="1"/>
</dbReference>
<evidence type="ECO:0000256" key="7">
    <source>
        <dbReference type="ARBA" id="ARBA00022801"/>
    </source>
</evidence>
<name>A0A1C3UX84_9HYPH</name>
<evidence type="ECO:0000256" key="10">
    <source>
        <dbReference type="ARBA" id="ARBA00023049"/>
    </source>
</evidence>
<keyword evidence="11 12" id="KW-0472">Membrane</keyword>
<dbReference type="Pfam" id="PF02163">
    <property type="entry name" value="Peptidase_M50"/>
    <property type="match status" value="2"/>
</dbReference>
<dbReference type="OrthoDB" id="9781963at2"/>
<dbReference type="AlphaFoldDB" id="A0A1C3UX84"/>
<evidence type="ECO:0000256" key="5">
    <source>
        <dbReference type="ARBA" id="ARBA00022692"/>
    </source>
</evidence>
<organism evidence="14 15">
    <name type="scientific">Rhizobium multihospitium</name>
    <dbReference type="NCBI Taxonomy" id="410764"/>
    <lineage>
        <taxon>Bacteria</taxon>
        <taxon>Pseudomonadati</taxon>
        <taxon>Pseudomonadota</taxon>
        <taxon>Alphaproteobacteria</taxon>
        <taxon>Hyphomicrobiales</taxon>
        <taxon>Rhizobiaceae</taxon>
        <taxon>Rhizobium/Agrobacterium group</taxon>
        <taxon>Rhizobium</taxon>
    </lineage>
</organism>
<dbReference type="GO" id="GO:0016020">
    <property type="term" value="C:membrane"/>
    <property type="evidence" value="ECO:0007669"/>
    <property type="project" value="UniProtKB-SubCell"/>
</dbReference>
<feature type="transmembrane region" description="Helical" evidence="12">
    <location>
        <begin position="198"/>
        <end position="228"/>
    </location>
</feature>
<dbReference type="PANTHER" id="PTHR39188:SF3">
    <property type="entry name" value="STAGE IV SPORULATION PROTEIN FB"/>
    <property type="match status" value="1"/>
</dbReference>
<dbReference type="InterPro" id="IPR008915">
    <property type="entry name" value="Peptidase_M50"/>
</dbReference>
<gene>
    <name evidence="14" type="ORF">GA0061103_2789</name>
</gene>
<keyword evidence="15" id="KW-1185">Reference proteome</keyword>
<evidence type="ECO:0000313" key="15">
    <source>
        <dbReference type="Proteomes" id="UP000199101"/>
    </source>
</evidence>
<dbReference type="STRING" id="410764.GA0061103_2789"/>
<comment type="subcellular location">
    <subcellularLocation>
        <location evidence="2">Membrane</location>
        <topology evidence="2">Multi-pass membrane protein</topology>
    </subcellularLocation>
</comment>
<keyword evidence="10" id="KW-0482">Metalloprotease</keyword>
<comment type="similarity">
    <text evidence="3">Belongs to the peptidase M50B family.</text>
</comment>
<evidence type="ECO:0000256" key="1">
    <source>
        <dbReference type="ARBA" id="ARBA00001947"/>
    </source>
</evidence>
<feature type="domain" description="Peptidase M50" evidence="13">
    <location>
        <begin position="55"/>
        <end position="124"/>
    </location>
</feature>
<dbReference type="GO" id="GO:0008237">
    <property type="term" value="F:metallopeptidase activity"/>
    <property type="evidence" value="ECO:0007669"/>
    <property type="project" value="UniProtKB-KW"/>
</dbReference>
<feature type="transmembrane region" description="Helical" evidence="12">
    <location>
        <begin position="104"/>
        <end position="127"/>
    </location>
</feature>
<evidence type="ECO:0000256" key="12">
    <source>
        <dbReference type="SAM" id="Phobius"/>
    </source>
</evidence>
<feature type="transmembrane region" description="Helical" evidence="12">
    <location>
        <begin position="157"/>
        <end position="177"/>
    </location>
</feature>
<evidence type="ECO:0000256" key="6">
    <source>
        <dbReference type="ARBA" id="ARBA00022723"/>
    </source>
</evidence>
<keyword evidence="5 12" id="KW-0812">Transmembrane</keyword>
<dbReference type="RefSeq" id="WP_092709706.1">
    <property type="nucleotide sequence ID" value="NZ_FMAG01000002.1"/>
</dbReference>
<feature type="transmembrane region" description="Helical" evidence="12">
    <location>
        <begin position="45"/>
        <end position="62"/>
    </location>
</feature>
<evidence type="ECO:0000256" key="11">
    <source>
        <dbReference type="ARBA" id="ARBA00023136"/>
    </source>
</evidence>
<protein>
    <submittedName>
        <fullName evidence="14">Zn-dependent protease (Includes SpoIVFB)</fullName>
    </submittedName>
</protein>
<evidence type="ECO:0000256" key="2">
    <source>
        <dbReference type="ARBA" id="ARBA00004141"/>
    </source>
</evidence>
<dbReference type="GO" id="GO:0006508">
    <property type="term" value="P:proteolysis"/>
    <property type="evidence" value="ECO:0007669"/>
    <property type="project" value="UniProtKB-KW"/>
</dbReference>
<evidence type="ECO:0000256" key="9">
    <source>
        <dbReference type="ARBA" id="ARBA00022989"/>
    </source>
</evidence>
<comment type="cofactor">
    <cofactor evidence="1">
        <name>Zn(2+)</name>
        <dbReference type="ChEBI" id="CHEBI:29105"/>
    </cofactor>
</comment>
<sequence length="250" mass="27131">MKLAYRNDGIELRIGGLPPIWMHMGIVIIACLITFPLWIELHAGGLATACIVIPGIILSVLAHELGHAVTARYLGCKPTLIRLHAGGGEAILESGNITRAEARLITIAGPAANLLIALALLSAYYVAMPDTAVPFVPTPESPWTVPPPMAIPPFCRALQWLGVLNLIWCVVNLLPAFPLDGGHLFYDVIESRYGPYRALFWTGLLGTIFAVIAKIIFIAGILTGFVIWSPPYLKPNLQALQMARQRQPTT</sequence>
<keyword evidence="6" id="KW-0479">Metal-binding</keyword>
<keyword evidence="7" id="KW-0378">Hydrolase</keyword>
<accession>A0A1C3UX84</accession>